<accession>A0A8K0K3S4</accession>
<keyword evidence="3" id="KW-1185">Reference proteome</keyword>
<dbReference type="GO" id="GO:1990745">
    <property type="term" value="C:EARP complex"/>
    <property type="evidence" value="ECO:0007669"/>
    <property type="project" value="InterPro"/>
</dbReference>
<feature type="region of interest" description="Disordered" evidence="1">
    <location>
        <begin position="1"/>
        <end position="24"/>
    </location>
</feature>
<feature type="compositionally biased region" description="Low complexity" evidence="1">
    <location>
        <begin position="14"/>
        <end position="23"/>
    </location>
</feature>
<name>A0A8K0K3S4_LADFU</name>
<organism evidence="2 3">
    <name type="scientific">Ladona fulva</name>
    <name type="common">Scarce chaser dragonfly</name>
    <name type="synonym">Libellula fulva</name>
    <dbReference type="NCBI Taxonomy" id="123851"/>
    <lineage>
        <taxon>Eukaryota</taxon>
        <taxon>Metazoa</taxon>
        <taxon>Ecdysozoa</taxon>
        <taxon>Arthropoda</taxon>
        <taxon>Hexapoda</taxon>
        <taxon>Insecta</taxon>
        <taxon>Pterygota</taxon>
        <taxon>Palaeoptera</taxon>
        <taxon>Odonata</taxon>
        <taxon>Epiprocta</taxon>
        <taxon>Anisoptera</taxon>
        <taxon>Libelluloidea</taxon>
        <taxon>Libellulidae</taxon>
        <taxon>Ladona</taxon>
    </lineage>
</organism>
<feature type="non-terminal residue" evidence="2">
    <location>
        <position position="1"/>
    </location>
</feature>
<evidence type="ECO:0000256" key="1">
    <source>
        <dbReference type="SAM" id="MobiDB-lite"/>
    </source>
</evidence>
<dbReference type="GO" id="GO:0042147">
    <property type="term" value="P:retrograde transport, endosome to Golgi"/>
    <property type="evidence" value="ECO:0007669"/>
    <property type="project" value="InterPro"/>
</dbReference>
<proteinExistence type="predicted"/>
<gene>
    <name evidence="2" type="ORF">J437_LFUL003994</name>
</gene>
<dbReference type="GO" id="GO:0005829">
    <property type="term" value="C:cytosol"/>
    <property type="evidence" value="ECO:0007669"/>
    <property type="project" value="GOC"/>
</dbReference>
<reference evidence="2" key="1">
    <citation type="submission" date="2013-04" db="EMBL/GenBank/DDBJ databases">
        <authorList>
            <person name="Qu J."/>
            <person name="Murali S.C."/>
            <person name="Bandaranaike D."/>
            <person name="Bellair M."/>
            <person name="Blankenburg K."/>
            <person name="Chao H."/>
            <person name="Dinh H."/>
            <person name="Doddapaneni H."/>
            <person name="Downs B."/>
            <person name="Dugan-Rocha S."/>
            <person name="Elkadiri S."/>
            <person name="Gnanaolivu R.D."/>
            <person name="Hernandez B."/>
            <person name="Javaid M."/>
            <person name="Jayaseelan J.C."/>
            <person name="Lee S."/>
            <person name="Li M."/>
            <person name="Ming W."/>
            <person name="Munidasa M."/>
            <person name="Muniz J."/>
            <person name="Nguyen L."/>
            <person name="Ongeri F."/>
            <person name="Osuji N."/>
            <person name="Pu L.-L."/>
            <person name="Puazo M."/>
            <person name="Qu C."/>
            <person name="Quiroz J."/>
            <person name="Raj R."/>
            <person name="Weissenberger G."/>
            <person name="Xin Y."/>
            <person name="Zou X."/>
            <person name="Han Y."/>
            <person name="Richards S."/>
            <person name="Worley K."/>
            <person name="Muzny D."/>
            <person name="Gibbs R."/>
        </authorList>
    </citation>
    <scope>NUCLEOTIDE SEQUENCE</scope>
    <source>
        <strain evidence="2">Sampled in the wild</strain>
    </source>
</reference>
<dbReference type="InterPro" id="IPR040047">
    <property type="entry name" value="VPS50"/>
</dbReference>
<dbReference type="OrthoDB" id="10263345at2759"/>
<dbReference type="PANTHER" id="PTHR13258">
    <property type="entry name" value="SYNDETIN"/>
    <property type="match status" value="1"/>
</dbReference>
<dbReference type="PANTHER" id="PTHR13258:SF0">
    <property type="entry name" value="SYNDETIN"/>
    <property type="match status" value="1"/>
</dbReference>
<dbReference type="GO" id="GO:0000149">
    <property type="term" value="F:SNARE binding"/>
    <property type="evidence" value="ECO:0007669"/>
    <property type="project" value="TreeGrafter"/>
</dbReference>
<evidence type="ECO:0000313" key="3">
    <source>
        <dbReference type="Proteomes" id="UP000792457"/>
    </source>
</evidence>
<reference evidence="2" key="2">
    <citation type="submission" date="2017-10" db="EMBL/GenBank/DDBJ databases">
        <title>Ladona fulva Genome sequencing and assembly.</title>
        <authorList>
            <person name="Murali S."/>
            <person name="Richards S."/>
            <person name="Bandaranaike D."/>
            <person name="Bellair M."/>
            <person name="Blankenburg K."/>
            <person name="Chao H."/>
            <person name="Dinh H."/>
            <person name="Doddapaneni H."/>
            <person name="Dugan-Rocha S."/>
            <person name="Elkadiri S."/>
            <person name="Gnanaolivu R."/>
            <person name="Hernandez B."/>
            <person name="Skinner E."/>
            <person name="Javaid M."/>
            <person name="Lee S."/>
            <person name="Li M."/>
            <person name="Ming W."/>
            <person name="Munidasa M."/>
            <person name="Muniz J."/>
            <person name="Nguyen L."/>
            <person name="Hughes D."/>
            <person name="Osuji N."/>
            <person name="Pu L.-L."/>
            <person name="Puazo M."/>
            <person name="Qu C."/>
            <person name="Quiroz J."/>
            <person name="Raj R."/>
            <person name="Weissenberger G."/>
            <person name="Xin Y."/>
            <person name="Zou X."/>
            <person name="Han Y."/>
            <person name="Worley K."/>
            <person name="Muzny D."/>
            <person name="Gibbs R."/>
        </authorList>
    </citation>
    <scope>NUCLEOTIDE SEQUENCE</scope>
    <source>
        <strain evidence="2">Sampled in the wild</strain>
    </source>
</reference>
<protein>
    <submittedName>
        <fullName evidence="2">Uncharacterized protein</fullName>
    </submittedName>
</protein>
<dbReference type="AlphaFoldDB" id="A0A8K0K3S4"/>
<dbReference type="EMBL" id="KZ308316">
    <property type="protein sequence ID" value="KAG8227261.1"/>
    <property type="molecule type" value="Genomic_DNA"/>
</dbReference>
<sequence>MLSRASNLQKRFSRGSSFKGSSGHKQPFPFLTNTTLTVLRLVGRYIRMACLLRPIAPDVIIRATHLYEYYLYTVFSFFASELPLNTEHVFSYKLQSLMERIRDKLVLTGENDNATGDKD</sequence>
<dbReference type="Proteomes" id="UP000792457">
    <property type="component" value="Unassembled WGS sequence"/>
</dbReference>
<dbReference type="GO" id="GO:0032456">
    <property type="term" value="P:endocytic recycling"/>
    <property type="evidence" value="ECO:0007669"/>
    <property type="project" value="InterPro"/>
</dbReference>
<comment type="caution">
    <text evidence="2">The sequence shown here is derived from an EMBL/GenBank/DDBJ whole genome shotgun (WGS) entry which is preliminary data.</text>
</comment>
<evidence type="ECO:0000313" key="2">
    <source>
        <dbReference type="EMBL" id="KAG8227261.1"/>
    </source>
</evidence>